<name>A0A255XVV9_9PROT</name>
<dbReference type="Proteomes" id="UP000216361">
    <property type="component" value="Unassembled WGS sequence"/>
</dbReference>
<dbReference type="RefSeq" id="WP_094407463.1">
    <property type="nucleotide sequence ID" value="NZ_BMJZ01000012.1"/>
</dbReference>
<accession>A0A255XVV9</accession>
<dbReference type="InterPro" id="IPR036390">
    <property type="entry name" value="WH_DNA-bd_sf"/>
</dbReference>
<organism evidence="1 2">
    <name type="scientific">Elstera cyanobacteriorum</name>
    <dbReference type="NCBI Taxonomy" id="2022747"/>
    <lineage>
        <taxon>Bacteria</taxon>
        <taxon>Pseudomonadati</taxon>
        <taxon>Pseudomonadota</taxon>
        <taxon>Alphaproteobacteria</taxon>
        <taxon>Rhodospirillales</taxon>
        <taxon>Rhodospirillaceae</taxon>
        <taxon>Elstera</taxon>
    </lineage>
</organism>
<dbReference type="AlphaFoldDB" id="A0A255XVV9"/>
<dbReference type="OrthoDB" id="8449527at2"/>
<proteinExistence type="predicted"/>
<keyword evidence="2" id="KW-1185">Reference proteome</keyword>
<dbReference type="Pfam" id="PF25212">
    <property type="entry name" value="HVO_A0114"/>
    <property type="match status" value="1"/>
</dbReference>
<protein>
    <submittedName>
        <fullName evidence="1">Transcriptional regulator</fullName>
    </submittedName>
</protein>
<evidence type="ECO:0000313" key="1">
    <source>
        <dbReference type="EMBL" id="OYQ21139.1"/>
    </source>
</evidence>
<gene>
    <name evidence="1" type="ORF">CHR90_02810</name>
</gene>
<comment type="caution">
    <text evidence="1">The sequence shown here is derived from an EMBL/GenBank/DDBJ whole genome shotgun (WGS) entry which is preliminary data.</text>
</comment>
<dbReference type="SUPFAM" id="SSF46785">
    <property type="entry name" value="Winged helix' DNA-binding domain"/>
    <property type="match status" value="1"/>
</dbReference>
<evidence type="ECO:0000313" key="2">
    <source>
        <dbReference type="Proteomes" id="UP000216361"/>
    </source>
</evidence>
<dbReference type="EMBL" id="NOXS01000024">
    <property type="protein sequence ID" value="OYQ21139.1"/>
    <property type="molecule type" value="Genomic_DNA"/>
</dbReference>
<dbReference type="InterPro" id="IPR036388">
    <property type="entry name" value="WH-like_DNA-bd_sf"/>
</dbReference>
<dbReference type="Gene3D" id="1.10.10.10">
    <property type="entry name" value="Winged helix-like DNA-binding domain superfamily/Winged helix DNA-binding domain"/>
    <property type="match status" value="1"/>
</dbReference>
<sequence>MSILHIGIAPYEALKARTLAIARGDIQPGPEEPKLWFTSIESVARVLSDKNWALLREFAERPPASLSELAARTGRAASNLSRTLKTMERHGLVTLGPGSAREIRPRVTYDQIDLSLSIR</sequence>
<reference evidence="1 2" key="1">
    <citation type="submission" date="2017-07" db="EMBL/GenBank/DDBJ databases">
        <title>Elstera cyanobacteriorum sp. nov., a novel bacterium isolated from cyanobacterial aggregates in a eutrophic lake.</title>
        <authorList>
            <person name="Cai H."/>
        </authorList>
    </citation>
    <scope>NUCLEOTIDE SEQUENCE [LARGE SCALE GENOMIC DNA]</scope>
    <source>
        <strain evidence="1 2">TH019</strain>
    </source>
</reference>